<protein>
    <submittedName>
        <fullName evidence="11">Methyl-accepting chemotaxis protein</fullName>
    </submittedName>
</protein>
<dbReference type="Pfam" id="PF00015">
    <property type="entry name" value="MCPsignal"/>
    <property type="match status" value="1"/>
</dbReference>
<evidence type="ECO:0000256" key="2">
    <source>
        <dbReference type="ARBA" id="ARBA00022692"/>
    </source>
</evidence>
<dbReference type="InterPro" id="IPR003660">
    <property type="entry name" value="HAMP_dom"/>
</dbReference>
<feature type="transmembrane region" description="Helical" evidence="8">
    <location>
        <begin position="196"/>
        <end position="218"/>
    </location>
</feature>
<dbReference type="CDD" id="cd06225">
    <property type="entry name" value="HAMP"/>
    <property type="match status" value="1"/>
</dbReference>
<dbReference type="PANTHER" id="PTHR32089">
    <property type="entry name" value="METHYL-ACCEPTING CHEMOTAXIS PROTEIN MCPB"/>
    <property type="match status" value="1"/>
</dbReference>
<proteinExistence type="inferred from homology"/>
<accession>A0ABV5Z9T1</accession>
<keyword evidence="3 8" id="KW-1133">Transmembrane helix</keyword>
<comment type="subcellular location">
    <subcellularLocation>
        <location evidence="1">Membrane</location>
        <topology evidence="1">Multi-pass membrane protein</topology>
    </subcellularLocation>
</comment>
<comment type="similarity">
    <text evidence="6">Belongs to the methyl-accepting chemotaxis (MCP) protein family.</text>
</comment>
<evidence type="ECO:0000256" key="7">
    <source>
        <dbReference type="PROSITE-ProRule" id="PRU00284"/>
    </source>
</evidence>
<dbReference type="SMART" id="SM00283">
    <property type="entry name" value="MA"/>
    <property type="match status" value="1"/>
</dbReference>
<feature type="domain" description="HAMP" evidence="10">
    <location>
        <begin position="220"/>
        <end position="272"/>
    </location>
</feature>
<dbReference type="Gene3D" id="1.10.287.950">
    <property type="entry name" value="Methyl-accepting chemotaxis protein"/>
    <property type="match status" value="1"/>
</dbReference>
<evidence type="ECO:0000256" key="5">
    <source>
        <dbReference type="ARBA" id="ARBA00023224"/>
    </source>
</evidence>
<evidence type="ECO:0000256" key="3">
    <source>
        <dbReference type="ARBA" id="ARBA00022989"/>
    </source>
</evidence>
<dbReference type="EMBL" id="JBHLZN010000002">
    <property type="protein sequence ID" value="MFB9886026.1"/>
    <property type="molecule type" value="Genomic_DNA"/>
</dbReference>
<dbReference type="CDD" id="cd11386">
    <property type="entry name" value="MCP_signal"/>
    <property type="match status" value="1"/>
</dbReference>
<feature type="domain" description="Methyl-accepting transducer" evidence="9">
    <location>
        <begin position="277"/>
        <end position="513"/>
    </location>
</feature>
<evidence type="ECO:0000259" key="9">
    <source>
        <dbReference type="PROSITE" id="PS50111"/>
    </source>
</evidence>
<organism evidence="11 12">
    <name type="scientific">Balneatrix alpica</name>
    <dbReference type="NCBI Taxonomy" id="75684"/>
    <lineage>
        <taxon>Bacteria</taxon>
        <taxon>Pseudomonadati</taxon>
        <taxon>Pseudomonadota</taxon>
        <taxon>Gammaproteobacteria</taxon>
        <taxon>Oceanospirillales</taxon>
        <taxon>Balneatrichaceae</taxon>
        <taxon>Balneatrix</taxon>
    </lineage>
</organism>
<sequence>MLNSIRQKLGLLLIASLVAVSLCFAVALWTLWQGVVSYQRLLDNQANFQHEVAVVDGHFRRQVQEWKNVLLRGKDGEALDKYWQGFVKAEAEVQSKATALLERIERYTQQNRPQFAETGVAKLLREFIQRHQEMGVAYRQGKDAFVAAQADHVAGDKAVKGIDREPTKLLAEAMDAIDQAMTTYSSLTYDDARNSLIAAISLTLLLVIGVLVITLVIAQRTLVKPITGLEANLRQLAEGDFTGSIAHASQDELGSLAKSARLLQQSLGEMIGQIRNLAGHLDGSAKQLTHNSQDTLRTLADQQRQTEMVATAMNEMAHSVHEVANHAKLAADATNSADDQAESGRQVVQQSIQAIQTLVNDVTEAGKVVQNISHESEKISGILDTIRGIADQTNLLALNAAIEAARAGEMGRGFAVVADEVRSLAQRTQESTQEIQSMIENLQQGIRNIVQVMGKTEQTAQHGIEHTERAGQSLQTITSSVTALTEMNTQIATACDEQSQVAGDINKNVVHIKDLSIHTRDKAEQSAQISTQLAEQARQLSKMSERFKVS</sequence>
<reference evidence="11 12" key="1">
    <citation type="submission" date="2024-09" db="EMBL/GenBank/DDBJ databases">
        <authorList>
            <person name="Sun Q."/>
            <person name="Mori K."/>
        </authorList>
    </citation>
    <scope>NUCLEOTIDE SEQUENCE [LARGE SCALE GENOMIC DNA]</scope>
    <source>
        <strain evidence="11 12">ATCC 51285</strain>
    </source>
</reference>
<dbReference type="SMART" id="SM00304">
    <property type="entry name" value="HAMP"/>
    <property type="match status" value="1"/>
</dbReference>
<evidence type="ECO:0000259" key="10">
    <source>
        <dbReference type="PROSITE" id="PS50885"/>
    </source>
</evidence>
<dbReference type="RefSeq" id="WP_027311530.1">
    <property type="nucleotide sequence ID" value="NZ_JBHLZN010000002.1"/>
</dbReference>
<dbReference type="Proteomes" id="UP001589628">
    <property type="component" value="Unassembled WGS sequence"/>
</dbReference>
<keyword evidence="12" id="KW-1185">Reference proteome</keyword>
<evidence type="ECO:0000313" key="11">
    <source>
        <dbReference type="EMBL" id="MFB9886026.1"/>
    </source>
</evidence>
<gene>
    <name evidence="11" type="ORF">ACFFLH_06365</name>
</gene>
<dbReference type="Pfam" id="PF00672">
    <property type="entry name" value="HAMP"/>
    <property type="match status" value="1"/>
</dbReference>
<dbReference type="InterPro" id="IPR004089">
    <property type="entry name" value="MCPsignal_dom"/>
</dbReference>
<evidence type="ECO:0000256" key="4">
    <source>
        <dbReference type="ARBA" id="ARBA00023136"/>
    </source>
</evidence>
<dbReference type="SUPFAM" id="SSF58104">
    <property type="entry name" value="Methyl-accepting chemotaxis protein (MCP) signaling domain"/>
    <property type="match status" value="1"/>
</dbReference>
<name>A0ABV5Z9T1_9GAMM</name>
<keyword evidence="4 8" id="KW-0472">Membrane</keyword>
<evidence type="ECO:0000256" key="1">
    <source>
        <dbReference type="ARBA" id="ARBA00004141"/>
    </source>
</evidence>
<keyword evidence="2 8" id="KW-0812">Transmembrane</keyword>
<dbReference type="PROSITE" id="PS50885">
    <property type="entry name" value="HAMP"/>
    <property type="match status" value="1"/>
</dbReference>
<evidence type="ECO:0000313" key="12">
    <source>
        <dbReference type="Proteomes" id="UP001589628"/>
    </source>
</evidence>
<dbReference type="PROSITE" id="PS50111">
    <property type="entry name" value="CHEMOTAXIS_TRANSDUC_2"/>
    <property type="match status" value="1"/>
</dbReference>
<evidence type="ECO:0000256" key="6">
    <source>
        <dbReference type="ARBA" id="ARBA00029447"/>
    </source>
</evidence>
<dbReference type="PANTHER" id="PTHR32089:SF119">
    <property type="entry name" value="METHYL-ACCEPTING CHEMOTAXIS PROTEIN CTPL"/>
    <property type="match status" value="1"/>
</dbReference>
<evidence type="ECO:0000256" key="8">
    <source>
        <dbReference type="SAM" id="Phobius"/>
    </source>
</evidence>
<comment type="caution">
    <text evidence="11">The sequence shown here is derived from an EMBL/GenBank/DDBJ whole genome shotgun (WGS) entry which is preliminary data.</text>
</comment>
<keyword evidence="5 7" id="KW-0807">Transducer</keyword>